<dbReference type="PANTHER" id="PTHR45348:SF2">
    <property type="entry name" value="ZINC-TYPE ALCOHOL DEHYDROGENASE-LIKE PROTEIN C2E1P3.01"/>
    <property type="match status" value="1"/>
</dbReference>
<dbReference type="InterPro" id="IPR036291">
    <property type="entry name" value="NAD(P)-bd_dom_sf"/>
</dbReference>
<protein>
    <submittedName>
        <fullName evidence="2">Related to toxD protein</fullName>
    </submittedName>
</protein>
<dbReference type="GO" id="GO:0016651">
    <property type="term" value="F:oxidoreductase activity, acting on NAD(P)H"/>
    <property type="evidence" value="ECO:0007669"/>
    <property type="project" value="InterPro"/>
</dbReference>
<evidence type="ECO:0000313" key="2">
    <source>
        <dbReference type="EMBL" id="CCA71968.1"/>
    </source>
</evidence>
<dbReference type="OrthoDB" id="3233595at2759"/>
<dbReference type="Pfam" id="PF00107">
    <property type="entry name" value="ADH_zinc_N"/>
    <property type="match status" value="1"/>
</dbReference>
<dbReference type="PANTHER" id="PTHR45348">
    <property type="entry name" value="HYPOTHETICAL OXIDOREDUCTASE (EUROFUNG)"/>
    <property type="match status" value="1"/>
</dbReference>
<name>G4TKX5_SERID</name>
<dbReference type="SUPFAM" id="SSF50129">
    <property type="entry name" value="GroES-like"/>
    <property type="match status" value="1"/>
</dbReference>
<dbReference type="Pfam" id="PF08240">
    <property type="entry name" value="ADH_N"/>
    <property type="match status" value="1"/>
</dbReference>
<dbReference type="eggNOG" id="KOG1198">
    <property type="taxonomic scope" value="Eukaryota"/>
</dbReference>
<comment type="caution">
    <text evidence="2">The sequence shown here is derived from an EMBL/GenBank/DDBJ whole genome shotgun (WGS) entry which is preliminary data.</text>
</comment>
<dbReference type="InterPro" id="IPR020843">
    <property type="entry name" value="ER"/>
</dbReference>
<organism evidence="2 3">
    <name type="scientific">Serendipita indica (strain DSM 11827)</name>
    <name type="common">Root endophyte fungus</name>
    <name type="synonym">Piriformospora indica</name>
    <dbReference type="NCBI Taxonomy" id="1109443"/>
    <lineage>
        <taxon>Eukaryota</taxon>
        <taxon>Fungi</taxon>
        <taxon>Dikarya</taxon>
        <taxon>Basidiomycota</taxon>
        <taxon>Agaricomycotina</taxon>
        <taxon>Agaricomycetes</taxon>
        <taxon>Sebacinales</taxon>
        <taxon>Serendipitaceae</taxon>
        <taxon>Serendipita</taxon>
    </lineage>
</organism>
<dbReference type="EMBL" id="CAFZ01000142">
    <property type="protein sequence ID" value="CCA71968.1"/>
    <property type="molecule type" value="Genomic_DNA"/>
</dbReference>
<proteinExistence type="predicted"/>
<dbReference type="AlphaFoldDB" id="G4TKX5"/>
<dbReference type="Gene3D" id="3.40.50.720">
    <property type="entry name" value="NAD(P)-binding Rossmann-like Domain"/>
    <property type="match status" value="1"/>
</dbReference>
<dbReference type="CDD" id="cd08249">
    <property type="entry name" value="enoyl_reductase_like"/>
    <property type="match status" value="1"/>
</dbReference>
<dbReference type="Gene3D" id="3.90.180.10">
    <property type="entry name" value="Medium-chain alcohol dehydrogenases, catalytic domain"/>
    <property type="match status" value="2"/>
</dbReference>
<accession>G4TKX5</accession>
<evidence type="ECO:0000313" key="3">
    <source>
        <dbReference type="Proteomes" id="UP000007148"/>
    </source>
</evidence>
<sequence>MSLPSNHTALVVVERGKVAIKQQALPECADDEVLVKVKAVAINPTDWKHIDWVLQPGQSVGCDFSGTICAMGKNAKNKGFSIGDPVAGITPGPAIKPNNGAFQEYVAAHTDNIWKKPDILPYESAAHMGGVSLSAAAFIIIWSGASGVGMAAIKIASLAGMRVITTAAEQNKALLQKLGAEAVIDYKDPEAVQKVKQWANNAGCGAIKLAFDCISEHDSTQKCCDIVGQGGKVIRLDTMTPSPNLDAKGAEVEQILLYTALDPKNVDHKALAEWNRMMPSLIESKKLTKDDVPLKLFHGFEELPEAIDYMRKGKAHGEKVVVVLQKN</sequence>
<dbReference type="FunCoup" id="G4TKX5">
    <property type="interactions" value="8"/>
</dbReference>
<dbReference type="InterPro" id="IPR047122">
    <property type="entry name" value="Trans-enoyl_RdTase-like"/>
</dbReference>
<dbReference type="InterPro" id="IPR011032">
    <property type="entry name" value="GroES-like_sf"/>
</dbReference>
<keyword evidence="3" id="KW-1185">Reference proteome</keyword>
<feature type="domain" description="Enoyl reductase (ER)" evidence="1">
    <location>
        <begin position="16"/>
        <end position="322"/>
    </location>
</feature>
<gene>
    <name evidence="2" type="ORF">PIIN_05903</name>
</gene>
<dbReference type="SMART" id="SM00829">
    <property type="entry name" value="PKS_ER"/>
    <property type="match status" value="1"/>
</dbReference>
<dbReference type="InterPro" id="IPR013154">
    <property type="entry name" value="ADH-like_N"/>
</dbReference>
<dbReference type="InParanoid" id="G4TKX5"/>
<dbReference type="InterPro" id="IPR013149">
    <property type="entry name" value="ADH-like_C"/>
</dbReference>
<evidence type="ECO:0000259" key="1">
    <source>
        <dbReference type="SMART" id="SM00829"/>
    </source>
</evidence>
<dbReference type="Proteomes" id="UP000007148">
    <property type="component" value="Unassembled WGS sequence"/>
</dbReference>
<dbReference type="OMA" id="DYHDEDW"/>
<dbReference type="STRING" id="1109443.G4TKX5"/>
<dbReference type="HOGENOM" id="CLU_026673_16_1_1"/>
<reference evidence="2 3" key="1">
    <citation type="journal article" date="2011" name="PLoS Pathog.">
        <title>Endophytic Life Strategies Decoded by Genome and Transcriptome Analyses of the Mutualistic Root Symbiont Piriformospora indica.</title>
        <authorList>
            <person name="Zuccaro A."/>
            <person name="Lahrmann U."/>
            <person name="Guldener U."/>
            <person name="Langen G."/>
            <person name="Pfiffi S."/>
            <person name="Biedenkopf D."/>
            <person name="Wong P."/>
            <person name="Samans B."/>
            <person name="Grimm C."/>
            <person name="Basiewicz M."/>
            <person name="Murat C."/>
            <person name="Martin F."/>
            <person name="Kogel K.H."/>
        </authorList>
    </citation>
    <scope>NUCLEOTIDE SEQUENCE [LARGE SCALE GENOMIC DNA]</scope>
    <source>
        <strain evidence="2 3">DSM 11827</strain>
    </source>
</reference>
<dbReference type="SUPFAM" id="SSF51735">
    <property type="entry name" value="NAD(P)-binding Rossmann-fold domains"/>
    <property type="match status" value="1"/>
</dbReference>